<protein>
    <submittedName>
        <fullName evidence="9">FtsX-like permease family protein</fullName>
    </submittedName>
</protein>
<dbReference type="KEGG" id="mrob:HH214_07540"/>
<evidence type="ECO:0000256" key="3">
    <source>
        <dbReference type="ARBA" id="ARBA00022692"/>
    </source>
</evidence>
<accession>A0A7L5E290</accession>
<organism evidence="9 10">
    <name type="scientific">Mucilaginibacter robiniae</name>
    <dbReference type="NCBI Taxonomy" id="2728022"/>
    <lineage>
        <taxon>Bacteria</taxon>
        <taxon>Pseudomonadati</taxon>
        <taxon>Bacteroidota</taxon>
        <taxon>Sphingobacteriia</taxon>
        <taxon>Sphingobacteriales</taxon>
        <taxon>Sphingobacteriaceae</taxon>
        <taxon>Mucilaginibacter</taxon>
    </lineage>
</organism>
<evidence type="ECO:0000256" key="6">
    <source>
        <dbReference type="SAM" id="Phobius"/>
    </source>
</evidence>
<evidence type="ECO:0000313" key="9">
    <source>
        <dbReference type="EMBL" id="QJD95734.1"/>
    </source>
</evidence>
<feature type="transmembrane region" description="Helical" evidence="6">
    <location>
        <begin position="375"/>
        <end position="398"/>
    </location>
</feature>
<keyword evidence="2" id="KW-1003">Cell membrane</keyword>
<dbReference type="Pfam" id="PF02687">
    <property type="entry name" value="FtsX"/>
    <property type="match status" value="1"/>
</dbReference>
<reference evidence="9 10" key="1">
    <citation type="submission" date="2020-04" db="EMBL/GenBank/DDBJ databases">
        <title>Genome sequencing of novel species.</title>
        <authorList>
            <person name="Heo J."/>
            <person name="Kim S.-J."/>
            <person name="Kim J.-S."/>
            <person name="Hong S.-B."/>
            <person name="Kwon S.-W."/>
        </authorList>
    </citation>
    <scope>NUCLEOTIDE SEQUENCE [LARGE SCALE GENOMIC DNA]</scope>
    <source>
        <strain evidence="9 10">F39-2</strain>
    </source>
</reference>
<dbReference type="Proteomes" id="UP000503278">
    <property type="component" value="Chromosome"/>
</dbReference>
<feature type="transmembrane region" description="Helical" evidence="6">
    <location>
        <begin position="282"/>
        <end position="303"/>
    </location>
</feature>
<comment type="subcellular location">
    <subcellularLocation>
        <location evidence="1">Cell membrane</location>
        <topology evidence="1">Multi-pass membrane protein</topology>
    </subcellularLocation>
</comment>
<dbReference type="PANTHER" id="PTHR30572">
    <property type="entry name" value="MEMBRANE COMPONENT OF TRANSPORTER-RELATED"/>
    <property type="match status" value="1"/>
</dbReference>
<dbReference type="RefSeq" id="WP_169606741.1">
    <property type="nucleotide sequence ID" value="NZ_CP051682.1"/>
</dbReference>
<evidence type="ECO:0000256" key="2">
    <source>
        <dbReference type="ARBA" id="ARBA00022475"/>
    </source>
</evidence>
<evidence type="ECO:0000259" key="8">
    <source>
        <dbReference type="Pfam" id="PF12704"/>
    </source>
</evidence>
<feature type="domain" description="MacB-like periplasmic core" evidence="8">
    <location>
        <begin position="20"/>
        <end position="243"/>
    </location>
</feature>
<keyword evidence="5 6" id="KW-0472">Membrane</keyword>
<evidence type="ECO:0000313" key="10">
    <source>
        <dbReference type="Proteomes" id="UP000503278"/>
    </source>
</evidence>
<dbReference type="InterPro" id="IPR050250">
    <property type="entry name" value="Macrolide_Exporter_MacB"/>
</dbReference>
<feature type="transmembrane region" description="Helical" evidence="6">
    <location>
        <begin position="419"/>
        <end position="442"/>
    </location>
</feature>
<feature type="transmembrane region" description="Helical" evidence="6">
    <location>
        <begin position="663"/>
        <end position="687"/>
    </location>
</feature>
<evidence type="ECO:0000256" key="4">
    <source>
        <dbReference type="ARBA" id="ARBA00022989"/>
    </source>
</evidence>
<keyword evidence="3 6" id="KW-0812">Transmembrane</keyword>
<evidence type="ECO:0000256" key="5">
    <source>
        <dbReference type="ARBA" id="ARBA00023136"/>
    </source>
</evidence>
<dbReference type="InterPro" id="IPR025857">
    <property type="entry name" value="MacB_PCD"/>
</dbReference>
<feature type="transmembrane region" description="Helical" evidence="6">
    <location>
        <begin position="699"/>
        <end position="726"/>
    </location>
</feature>
<keyword evidence="10" id="KW-1185">Reference proteome</keyword>
<dbReference type="GO" id="GO:0022857">
    <property type="term" value="F:transmembrane transporter activity"/>
    <property type="evidence" value="ECO:0007669"/>
    <property type="project" value="TreeGrafter"/>
</dbReference>
<sequence>MVRSYFKTAWRNLFRNKFYSFIHIIGLTTGLTVGVLILLWVQDELSFDGFHKNGGNIYRVELFGGTGASKQIWESTVAAIGPQAKQELTEVQEQVRITPNCFFSLYKYKEKVFGEQNVTFADPSLFKIFDFPLVEGDTTKPFVNDNSVVITRKTAQKYFGTDDAIGKAISADGKENFTVSGVINDFPLNSSINFDMIMPMSYQVKHLLVTNKVDVNTDFSNYAYQTYVRIAPGTSLKKLSADLFKIHIKHRADDTDVDYLLLPINKMHLYNADGTDHGIQTVHIFTIIALVILLIACINYVNLSTARSLLRAKEISMRKIIGAAKLQLFMQFLAETSLLFLIATLFALFAIYLLMPAFNQLASKQLEFNLLNPHIWLIIIITVIVTLALSSIYPAMLLSSFEPLKALRGKVTGSIGDALFRKILVVVQFTFSVVLIVSTLVITQQLKYIQTKNLGYDRSHVFSVWMRDASKHYDAIRAELLKQPGVEGVTRATGNIINSGLISGDNSWDGKAPGQTFILHLMGIDKDFTHFFNLKMQQGSSFSGAIADSAHFILNEAAVREIGIKNPIGKHFRFQKTNGTIIGVVRDFHFASLREKIAPAIFFYRPSTYQTLYIKTNIHNAASTIALAASQFKQYNGEFPFSYNFLDDMFNNLYQGEQREGTLFNYFAGMAILISCLGLLGLAAYTAQVRTREIGVRKVLGASVTGVIGLLAIDFIKLVLIAIVVASPLSLVRHEPLVGCVCLPSASSMDNLCIGCRHSHCYRFCYNQFPIHQSRACQSGKKFEERVADVLSISKSRFLPSISSLPI</sequence>
<feature type="transmembrane region" description="Helical" evidence="6">
    <location>
        <begin position="328"/>
        <end position="355"/>
    </location>
</feature>
<feature type="domain" description="MacB-like periplasmic core" evidence="8">
    <location>
        <begin position="431"/>
        <end position="612"/>
    </location>
</feature>
<dbReference type="Pfam" id="PF12704">
    <property type="entry name" value="MacB_PCD"/>
    <property type="match status" value="2"/>
</dbReference>
<feature type="domain" description="ABC3 transporter permease C-terminal" evidence="7">
    <location>
        <begin position="287"/>
        <end position="403"/>
    </location>
</feature>
<dbReference type="EMBL" id="CP051682">
    <property type="protein sequence ID" value="QJD95734.1"/>
    <property type="molecule type" value="Genomic_DNA"/>
</dbReference>
<gene>
    <name evidence="9" type="ORF">HH214_07540</name>
</gene>
<evidence type="ECO:0000259" key="7">
    <source>
        <dbReference type="Pfam" id="PF02687"/>
    </source>
</evidence>
<dbReference type="PANTHER" id="PTHR30572:SF18">
    <property type="entry name" value="ABC-TYPE MACROLIDE FAMILY EXPORT SYSTEM PERMEASE COMPONENT 2"/>
    <property type="match status" value="1"/>
</dbReference>
<proteinExistence type="predicted"/>
<dbReference type="AlphaFoldDB" id="A0A7L5E290"/>
<dbReference type="GO" id="GO:0005886">
    <property type="term" value="C:plasma membrane"/>
    <property type="evidence" value="ECO:0007669"/>
    <property type="project" value="UniProtKB-SubCell"/>
</dbReference>
<evidence type="ECO:0000256" key="1">
    <source>
        <dbReference type="ARBA" id="ARBA00004651"/>
    </source>
</evidence>
<feature type="transmembrane region" description="Helical" evidence="6">
    <location>
        <begin position="21"/>
        <end position="41"/>
    </location>
</feature>
<dbReference type="InterPro" id="IPR003838">
    <property type="entry name" value="ABC3_permease_C"/>
</dbReference>
<name>A0A7L5E290_9SPHI</name>
<keyword evidence="4 6" id="KW-1133">Transmembrane helix</keyword>